<dbReference type="InterPro" id="IPR050251">
    <property type="entry name" value="HpcH-HpaI_aldolase"/>
</dbReference>
<dbReference type="GO" id="GO:0016832">
    <property type="term" value="F:aldehyde-lyase activity"/>
    <property type="evidence" value="ECO:0007669"/>
    <property type="project" value="TreeGrafter"/>
</dbReference>
<gene>
    <name evidence="5" type="ORF">CEP52_012515</name>
</gene>
<dbReference type="SUPFAM" id="SSF51621">
    <property type="entry name" value="Phosphoenolpyruvate/pyruvate domain"/>
    <property type="match status" value="1"/>
</dbReference>
<proteinExistence type="inferred from homology"/>
<dbReference type="InterPro" id="IPR015813">
    <property type="entry name" value="Pyrv/PenolPyrv_kinase-like_dom"/>
</dbReference>
<protein>
    <recommendedName>
        <fullName evidence="4">HpcH/HpaI aldolase/citrate lyase domain-containing protein</fullName>
    </recommendedName>
</protein>
<evidence type="ECO:0000313" key="6">
    <source>
        <dbReference type="Proteomes" id="UP000287144"/>
    </source>
</evidence>
<evidence type="ECO:0000256" key="2">
    <source>
        <dbReference type="ARBA" id="ARBA00022723"/>
    </source>
</evidence>
<organism evidence="5 6">
    <name type="scientific">Fusarium oligoseptatum</name>
    <dbReference type="NCBI Taxonomy" id="2604345"/>
    <lineage>
        <taxon>Eukaryota</taxon>
        <taxon>Fungi</taxon>
        <taxon>Dikarya</taxon>
        <taxon>Ascomycota</taxon>
        <taxon>Pezizomycotina</taxon>
        <taxon>Sordariomycetes</taxon>
        <taxon>Hypocreomycetidae</taxon>
        <taxon>Hypocreales</taxon>
        <taxon>Nectriaceae</taxon>
        <taxon>Fusarium</taxon>
        <taxon>Fusarium solani species complex</taxon>
    </lineage>
</organism>
<dbReference type="PANTHER" id="PTHR30502:SF0">
    <property type="entry name" value="PHOSPHOENOLPYRUVATE CARBOXYLASE FAMILY PROTEIN"/>
    <property type="match status" value="1"/>
</dbReference>
<evidence type="ECO:0000256" key="1">
    <source>
        <dbReference type="ARBA" id="ARBA00005568"/>
    </source>
</evidence>
<sequence length="271" mass="29904">MDFNTPIRAALQERQTAYGFWLTLPSPALARSLLRSTSLSPSPSFDWVFIDAEHGLISDKDYYELTNAIASEGASPIIRVPWNEEWMIKRALDAGCHGVLTPMCHSADDARKIVQYSKYPPLGSRGYGPMFAPHCFHGLPAGQYDERANEDLLVAVQIESRSAVENVEEIAQVEGVDVLLIGPFDLAKQMGVTRGSEEHEAAIQKTLKAAKLAGKKTAIFCTNGAQTRSRAQEGFDMVSIITDLGVLEEGMMRELAVATDVQPQEKERDQY</sequence>
<reference evidence="5 6" key="1">
    <citation type="submission" date="2017-06" db="EMBL/GenBank/DDBJ databases">
        <title>Comparative genomic analysis of Ambrosia Fusariam Clade fungi.</title>
        <authorList>
            <person name="Stajich J.E."/>
            <person name="Carrillo J."/>
            <person name="Kijimoto T."/>
            <person name="Eskalen A."/>
            <person name="O'Donnell K."/>
            <person name="Kasson M."/>
        </authorList>
    </citation>
    <scope>NUCLEOTIDE SEQUENCE [LARGE SCALE GENOMIC DNA]</scope>
    <source>
        <strain evidence="5 6">NRRL62579</strain>
    </source>
</reference>
<dbReference type="InterPro" id="IPR040442">
    <property type="entry name" value="Pyrv_kinase-like_dom_sf"/>
</dbReference>
<evidence type="ECO:0000256" key="3">
    <source>
        <dbReference type="ARBA" id="ARBA00023239"/>
    </source>
</evidence>
<dbReference type="InterPro" id="IPR005000">
    <property type="entry name" value="Aldolase/citrate-lyase_domain"/>
</dbReference>
<dbReference type="Pfam" id="PF03328">
    <property type="entry name" value="HpcH_HpaI"/>
    <property type="match status" value="1"/>
</dbReference>
<dbReference type="Proteomes" id="UP000287144">
    <property type="component" value="Unassembled WGS sequence"/>
</dbReference>
<keyword evidence="3" id="KW-0456">Lyase</keyword>
<evidence type="ECO:0000313" key="5">
    <source>
        <dbReference type="EMBL" id="RSL94635.1"/>
    </source>
</evidence>
<evidence type="ECO:0000259" key="4">
    <source>
        <dbReference type="Pfam" id="PF03328"/>
    </source>
</evidence>
<feature type="domain" description="HpcH/HpaI aldolase/citrate lyase" evidence="4">
    <location>
        <begin position="41"/>
        <end position="244"/>
    </location>
</feature>
<accession>A0A428SXV5</accession>
<keyword evidence="2" id="KW-0479">Metal-binding</keyword>
<dbReference type="GO" id="GO:0046872">
    <property type="term" value="F:metal ion binding"/>
    <property type="evidence" value="ECO:0007669"/>
    <property type="project" value="UniProtKB-KW"/>
</dbReference>
<comment type="similarity">
    <text evidence="1">Belongs to the HpcH/HpaI aldolase family.</text>
</comment>
<name>A0A428SXV5_9HYPO</name>
<keyword evidence="6" id="KW-1185">Reference proteome</keyword>
<dbReference type="EMBL" id="NKCK01000164">
    <property type="protein sequence ID" value="RSL94635.1"/>
    <property type="molecule type" value="Genomic_DNA"/>
</dbReference>
<dbReference type="GO" id="GO:0005737">
    <property type="term" value="C:cytoplasm"/>
    <property type="evidence" value="ECO:0007669"/>
    <property type="project" value="TreeGrafter"/>
</dbReference>
<comment type="caution">
    <text evidence="5">The sequence shown here is derived from an EMBL/GenBank/DDBJ whole genome shotgun (WGS) entry which is preliminary data.</text>
</comment>
<dbReference type="Gene3D" id="3.20.20.60">
    <property type="entry name" value="Phosphoenolpyruvate-binding domains"/>
    <property type="match status" value="1"/>
</dbReference>
<dbReference type="PANTHER" id="PTHR30502">
    <property type="entry name" value="2-KETO-3-DEOXY-L-RHAMNONATE ALDOLASE"/>
    <property type="match status" value="1"/>
</dbReference>
<dbReference type="STRING" id="1325735.A0A428SXV5"/>
<dbReference type="AlphaFoldDB" id="A0A428SXV5"/>